<proteinExistence type="predicted"/>
<gene>
    <name evidence="1" type="ORF">KSP40_PGU022786</name>
</gene>
<reference evidence="1 2" key="1">
    <citation type="journal article" date="2022" name="Nat. Plants">
        <title>Genomes of leafy and leafless Platanthera orchids illuminate the evolution of mycoheterotrophy.</title>
        <authorList>
            <person name="Li M.H."/>
            <person name="Liu K.W."/>
            <person name="Li Z."/>
            <person name="Lu H.C."/>
            <person name="Ye Q.L."/>
            <person name="Zhang D."/>
            <person name="Wang J.Y."/>
            <person name="Li Y.F."/>
            <person name="Zhong Z.M."/>
            <person name="Liu X."/>
            <person name="Yu X."/>
            <person name="Liu D.K."/>
            <person name="Tu X.D."/>
            <person name="Liu B."/>
            <person name="Hao Y."/>
            <person name="Liao X.Y."/>
            <person name="Jiang Y.T."/>
            <person name="Sun W.H."/>
            <person name="Chen J."/>
            <person name="Chen Y.Q."/>
            <person name="Ai Y."/>
            <person name="Zhai J.W."/>
            <person name="Wu S.S."/>
            <person name="Zhou Z."/>
            <person name="Hsiao Y.Y."/>
            <person name="Wu W.L."/>
            <person name="Chen Y.Y."/>
            <person name="Lin Y.F."/>
            <person name="Hsu J.L."/>
            <person name="Li C.Y."/>
            <person name="Wang Z.W."/>
            <person name="Zhao X."/>
            <person name="Zhong W.Y."/>
            <person name="Ma X.K."/>
            <person name="Ma L."/>
            <person name="Huang J."/>
            <person name="Chen G.Z."/>
            <person name="Huang M.Z."/>
            <person name="Huang L."/>
            <person name="Peng D.H."/>
            <person name="Luo Y.B."/>
            <person name="Zou S.Q."/>
            <person name="Chen S.P."/>
            <person name="Lan S."/>
            <person name="Tsai W.C."/>
            <person name="Van de Peer Y."/>
            <person name="Liu Z.J."/>
        </authorList>
    </citation>
    <scope>NUCLEOTIDE SEQUENCE [LARGE SCALE GENOMIC DNA]</scope>
    <source>
        <strain evidence="1">Lor288</strain>
    </source>
</reference>
<name>A0ABR2LPF7_9ASPA</name>
<protein>
    <submittedName>
        <fullName evidence="1">Uncharacterized protein</fullName>
    </submittedName>
</protein>
<keyword evidence="2" id="KW-1185">Reference proteome</keyword>
<dbReference type="EMBL" id="JBBWWR010000017">
    <property type="protein sequence ID" value="KAK8946130.1"/>
    <property type="molecule type" value="Genomic_DNA"/>
</dbReference>
<sequence>MNLRRRLLRFHPPALRNAPKSSVWSSHLPPPFRTLRFHPPDRSATAETNEALGVSVRFLIRRFQRKLLEGRTVCTVLKIQNTLEPYNPSINDADLSELYCSHLLSYSFCKRALPECVPNNSKPNDSNFTNYDWTFSQVIRDIYFNQYSQWIAMISSVSVLQQFLDH</sequence>
<evidence type="ECO:0000313" key="1">
    <source>
        <dbReference type="EMBL" id="KAK8946130.1"/>
    </source>
</evidence>
<comment type="caution">
    <text evidence="1">The sequence shown here is derived from an EMBL/GenBank/DDBJ whole genome shotgun (WGS) entry which is preliminary data.</text>
</comment>
<dbReference type="Proteomes" id="UP001412067">
    <property type="component" value="Unassembled WGS sequence"/>
</dbReference>
<accession>A0ABR2LPF7</accession>
<evidence type="ECO:0000313" key="2">
    <source>
        <dbReference type="Proteomes" id="UP001412067"/>
    </source>
</evidence>
<organism evidence="1 2">
    <name type="scientific">Platanthera guangdongensis</name>
    <dbReference type="NCBI Taxonomy" id="2320717"/>
    <lineage>
        <taxon>Eukaryota</taxon>
        <taxon>Viridiplantae</taxon>
        <taxon>Streptophyta</taxon>
        <taxon>Embryophyta</taxon>
        <taxon>Tracheophyta</taxon>
        <taxon>Spermatophyta</taxon>
        <taxon>Magnoliopsida</taxon>
        <taxon>Liliopsida</taxon>
        <taxon>Asparagales</taxon>
        <taxon>Orchidaceae</taxon>
        <taxon>Orchidoideae</taxon>
        <taxon>Orchideae</taxon>
        <taxon>Orchidinae</taxon>
        <taxon>Platanthera</taxon>
    </lineage>
</organism>